<proteinExistence type="predicted"/>
<evidence type="ECO:0000313" key="2">
    <source>
        <dbReference type="EMBL" id="TVV74497.1"/>
    </source>
</evidence>
<evidence type="ECO:0000313" key="3">
    <source>
        <dbReference type="Proteomes" id="UP000318681"/>
    </source>
</evidence>
<gene>
    <name evidence="2" type="ORF">FOY91_09530</name>
</gene>
<name>A0A558R569_9SPHN</name>
<reference evidence="2 3" key="1">
    <citation type="submission" date="2019-07" db="EMBL/GenBank/DDBJ databases">
        <title>Sphingomonas solaris sp. nov., isolated from a solar panel from Boston, Massachusetts.</title>
        <authorList>
            <person name="Tanner K."/>
            <person name="Pascual J."/>
            <person name="Mancuso C."/>
            <person name="Pereto J."/>
            <person name="Khalil A."/>
            <person name="Vilanova C."/>
        </authorList>
    </citation>
    <scope>NUCLEOTIDE SEQUENCE [LARGE SCALE GENOMIC DNA]</scope>
    <source>
        <strain evidence="2 3">R4DWN</strain>
    </source>
</reference>
<organism evidence="2 3">
    <name type="scientific">Alterirhizorhabdus solaris</name>
    <dbReference type="NCBI Taxonomy" id="2529389"/>
    <lineage>
        <taxon>Bacteria</taxon>
        <taxon>Pseudomonadati</taxon>
        <taxon>Pseudomonadota</taxon>
        <taxon>Alphaproteobacteria</taxon>
        <taxon>Sphingomonadales</taxon>
        <taxon>Rhizorhabdaceae</taxon>
        <taxon>Alterirhizorhabdus</taxon>
    </lineage>
</organism>
<dbReference type="OrthoDB" id="7596780at2"/>
<feature type="signal peptide" evidence="1">
    <location>
        <begin position="1"/>
        <end position="22"/>
    </location>
</feature>
<dbReference type="Proteomes" id="UP000318681">
    <property type="component" value="Unassembled WGS sequence"/>
</dbReference>
<feature type="chain" id="PRO_5022065315" evidence="1">
    <location>
        <begin position="23"/>
        <end position="173"/>
    </location>
</feature>
<evidence type="ECO:0000256" key="1">
    <source>
        <dbReference type="SAM" id="SignalP"/>
    </source>
</evidence>
<sequence>MRVTIGRPFFAALLILPAIGHAAPPVPSPASAYRLLLDCRAITDPAARLACYDSKIAAFESAEKSGDVVVADRAQLRETSKGFFGFGALRLPIVGSRTRLETPEQIEAKIVGVRSIGYGKWEIVLDNGMRWRETEPGTVDPRVGRPVVIRSGALNSFFIRIDGAKGVRGLRVE</sequence>
<accession>A0A558R569</accession>
<keyword evidence="1" id="KW-0732">Signal</keyword>
<keyword evidence="3" id="KW-1185">Reference proteome</keyword>
<protein>
    <submittedName>
        <fullName evidence="2">Uncharacterized protein</fullName>
    </submittedName>
</protein>
<dbReference type="RefSeq" id="WP_145150585.1">
    <property type="nucleotide sequence ID" value="NZ_VNIM01000032.1"/>
</dbReference>
<dbReference type="AlphaFoldDB" id="A0A558R569"/>
<comment type="caution">
    <text evidence="2">The sequence shown here is derived from an EMBL/GenBank/DDBJ whole genome shotgun (WGS) entry which is preliminary data.</text>
</comment>
<dbReference type="EMBL" id="VNIM01000032">
    <property type="protein sequence ID" value="TVV74497.1"/>
    <property type="molecule type" value="Genomic_DNA"/>
</dbReference>